<dbReference type="SUPFAM" id="SSF49478">
    <property type="entry name" value="Cna protein B-type domain"/>
    <property type="match status" value="1"/>
</dbReference>
<evidence type="ECO:0000313" key="6">
    <source>
        <dbReference type="EMBL" id="WAX57725.1"/>
    </source>
</evidence>
<accession>A0ABY7K0M9</accession>
<evidence type="ECO:0000313" key="7">
    <source>
        <dbReference type="Proteomes" id="UP001164693"/>
    </source>
</evidence>
<evidence type="ECO:0000256" key="2">
    <source>
        <dbReference type="ARBA" id="ARBA00012595"/>
    </source>
</evidence>
<keyword evidence="5" id="KW-0472">Membrane</keyword>
<reference evidence="6" key="1">
    <citation type="submission" date="2022-05" db="EMBL/GenBank/DDBJ databases">
        <title>Jatrophihabitans sp. SB3-54 whole genome sequence.</title>
        <authorList>
            <person name="Suh M.K."/>
            <person name="Eom M.K."/>
            <person name="Kim J.S."/>
            <person name="Kim H.S."/>
            <person name="Do H.E."/>
            <person name="Shin Y.K."/>
            <person name="Lee J.-S."/>
        </authorList>
    </citation>
    <scope>NUCLEOTIDE SEQUENCE</scope>
    <source>
        <strain evidence="6">SB3-54</strain>
    </source>
</reference>
<keyword evidence="5" id="KW-1133">Transmembrane helix</keyword>
<dbReference type="PANTHER" id="PTHR23303">
    <property type="entry name" value="CARBOXYPEPTIDASE REGULATORY REGION-CONTAINING"/>
    <property type="match status" value="1"/>
</dbReference>
<evidence type="ECO:0000256" key="3">
    <source>
        <dbReference type="ARBA" id="ARBA00022729"/>
    </source>
</evidence>
<dbReference type="Gene3D" id="2.60.40.10">
    <property type="entry name" value="Immunoglobulins"/>
    <property type="match status" value="2"/>
</dbReference>
<dbReference type="SUPFAM" id="SSF49452">
    <property type="entry name" value="Starch-binding domain-like"/>
    <property type="match status" value="2"/>
</dbReference>
<dbReference type="RefSeq" id="WP_269444272.1">
    <property type="nucleotide sequence ID" value="NZ_CP097463.1"/>
</dbReference>
<dbReference type="SUPFAM" id="SSF49464">
    <property type="entry name" value="Carboxypeptidase regulatory domain-like"/>
    <property type="match status" value="1"/>
</dbReference>
<keyword evidence="3" id="KW-0732">Signal</keyword>
<comment type="catalytic activity">
    <reaction evidence="1">
        <text>Endohydrolysis of (1-&gt;4)-alpha-D-glucosidic linkages in polysaccharides containing three or more (1-&gt;4)-alpha-linked D-glucose units.</text>
        <dbReference type="EC" id="3.2.1.1"/>
    </reaction>
</comment>
<evidence type="ECO:0000256" key="1">
    <source>
        <dbReference type="ARBA" id="ARBA00000548"/>
    </source>
</evidence>
<sequence>MRVDVSPLQADLQPNVSQLITVTISNTATIIAGYAIRVLGADPGWVQLDTDEIALFPDETRVLTIMVDVPRGIPAGARRIAVQVRELTPPYESKVTEIDLTVPPNPVVQLRVDPMAITAGKRATFSLLVENTGNTAIRGFLAGDDPENQVRFDFEPAHVSLAPGQHSVLDMRASAKRHFLGTPTVRSLSVYLDEIAPDAFLEPPPAQPASGEEREPLAGATFIQKSVMSRSALSLLGLLFAATVFAVVITIALSRLVAQSTADRNLALQVAAAKNNAATTGQSGVSGVVSLLTSGKPVAGVTASVFATSDTTTPVATTATNAKGAYSVTDLPAGKYLLSFRGAGFVQIWYPGAVNAADATTITLAAGQVQGGLNVSLGGVPASISGTVVGDDVSAATLFLETLPGGATTDAAAGRPLGTAPVPVTPPDNGGAVVQRVPIGSDGSFSLANVPSPSVYELVVVKTGYATSTQRIDVGAGETRTGVHLTLSKGDGLISGTITSQDGPLADVTVTATAGQQTASTVSLTGAHAGTFTLRQLPTPATFTLVASAAGFASQTVTLSLGSGQKLAGVSITLNKSSASLHGVVSLLPRNERAAGVGVTVTDGQLTVQTATESKGNIGSWVVGGLAVPGTYTVTFARSDLQSQTVSVSLDAAGNLTPGSLGAQITSSGIAVSMTPATATVWGQISQPGGGHVCDTSTNALGEATISLSSGASTYSVTSASVAPNCGMYRIEQIPPGTYTLAVSAGSGTSPSAQVITLVAGQSLHRNVPLAPPASMSGTVVGCTTGPCLNWTVFLYRQADYPTTLAATTQTDGATGRFEFDNLEAGTYIVAVGSTGDPANATTTEQVTVEPSKPHDGVVITVTS</sequence>
<proteinExistence type="predicted"/>
<dbReference type="InterPro" id="IPR051417">
    <property type="entry name" value="SDr/BOS_complex"/>
</dbReference>
<dbReference type="InterPro" id="IPR008969">
    <property type="entry name" value="CarboxyPept-like_regulatory"/>
</dbReference>
<dbReference type="InterPro" id="IPR013784">
    <property type="entry name" value="Carb-bd-like_fold"/>
</dbReference>
<evidence type="ECO:0000256" key="5">
    <source>
        <dbReference type="SAM" id="Phobius"/>
    </source>
</evidence>
<dbReference type="EC" id="3.2.1.1" evidence="2"/>
<name>A0ABY7K0M9_9ACTN</name>
<dbReference type="Pfam" id="PF13620">
    <property type="entry name" value="CarboxypepD_reg"/>
    <property type="match status" value="3"/>
</dbReference>
<feature type="transmembrane region" description="Helical" evidence="5">
    <location>
        <begin position="232"/>
        <end position="253"/>
    </location>
</feature>
<keyword evidence="5" id="KW-0812">Transmembrane</keyword>
<dbReference type="Gene3D" id="2.60.40.1120">
    <property type="entry name" value="Carboxypeptidase-like, regulatory domain"/>
    <property type="match status" value="3"/>
</dbReference>
<evidence type="ECO:0000256" key="4">
    <source>
        <dbReference type="ARBA" id="ARBA00030238"/>
    </source>
</evidence>
<dbReference type="EMBL" id="CP097463">
    <property type="protein sequence ID" value="WAX57725.1"/>
    <property type="molecule type" value="Genomic_DNA"/>
</dbReference>
<gene>
    <name evidence="6" type="ORF">M6B22_02895</name>
</gene>
<protein>
    <recommendedName>
        <fullName evidence="2">alpha-amylase</fullName>
        <ecNumber evidence="2">3.2.1.1</ecNumber>
    </recommendedName>
    <alternativeName>
        <fullName evidence="4">1,4-alpha-D-glucan glucanohydrolase</fullName>
    </alternativeName>
</protein>
<organism evidence="6 7">
    <name type="scientific">Jatrophihabitans cynanchi</name>
    <dbReference type="NCBI Taxonomy" id="2944128"/>
    <lineage>
        <taxon>Bacteria</taxon>
        <taxon>Bacillati</taxon>
        <taxon>Actinomycetota</taxon>
        <taxon>Actinomycetes</taxon>
        <taxon>Jatrophihabitantales</taxon>
        <taxon>Jatrophihabitantaceae</taxon>
        <taxon>Jatrophihabitans</taxon>
    </lineage>
</organism>
<dbReference type="PANTHER" id="PTHR23303:SF14">
    <property type="entry name" value="BOS COMPLEX SUBUNIT NOMO1-RELATED"/>
    <property type="match status" value="1"/>
</dbReference>
<dbReference type="InterPro" id="IPR013783">
    <property type="entry name" value="Ig-like_fold"/>
</dbReference>
<keyword evidence="7" id="KW-1185">Reference proteome</keyword>
<dbReference type="Proteomes" id="UP001164693">
    <property type="component" value="Chromosome"/>
</dbReference>